<reference evidence="3" key="1">
    <citation type="submission" date="2025-08" db="UniProtKB">
        <authorList>
            <consortium name="RefSeq"/>
        </authorList>
    </citation>
    <scope>IDENTIFICATION</scope>
    <source>
        <tissue evidence="3">Blood</tissue>
    </source>
</reference>
<evidence type="ECO:0000313" key="2">
    <source>
        <dbReference type="Proteomes" id="UP001652627"/>
    </source>
</evidence>
<dbReference type="RefSeq" id="XP_067172334.1">
    <property type="nucleotide sequence ID" value="XM_067316233.1"/>
</dbReference>
<dbReference type="GeneID" id="106495875"/>
<evidence type="ECO:0000256" key="1">
    <source>
        <dbReference type="ARBA" id="ARBA00008738"/>
    </source>
</evidence>
<accession>A0ABM4G549</accession>
<comment type="similarity">
    <text evidence="1">Belongs to the FAM154 family.</text>
</comment>
<dbReference type="PANTHER" id="PTHR31516:SF9">
    <property type="entry name" value="STABILIZER OF AXONEMAL MICROTUBULES 1"/>
    <property type="match status" value="1"/>
</dbReference>
<dbReference type="PANTHER" id="PTHR31516">
    <property type="entry name" value="STABILIZER OF AXONEMAL MICROTUBULES 2"/>
    <property type="match status" value="1"/>
</dbReference>
<name>A0ABM4G549_9AVES</name>
<evidence type="ECO:0000313" key="3">
    <source>
        <dbReference type="RefSeq" id="XP_067172334.1"/>
    </source>
</evidence>
<organism evidence="2 3">
    <name type="scientific">Apteryx mantelli</name>
    <name type="common">North Island brown kiwi</name>
    <dbReference type="NCBI Taxonomy" id="2696672"/>
    <lineage>
        <taxon>Eukaryota</taxon>
        <taxon>Metazoa</taxon>
        <taxon>Chordata</taxon>
        <taxon>Craniata</taxon>
        <taxon>Vertebrata</taxon>
        <taxon>Euteleostomi</taxon>
        <taxon>Archelosauria</taxon>
        <taxon>Archosauria</taxon>
        <taxon>Dinosauria</taxon>
        <taxon>Saurischia</taxon>
        <taxon>Theropoda</taxon>
        <taxon>Coelurosauria</taxon>
        <taxon>Aves</taxon>
        <taxon>Palaeognathae</taxon>
        <taxon>Apterygiformes</taxon>
        <taxon>Apterygidae</taxon>
        <taxon>Apteryx</taxon>
    </lineage>
</organism>
<dbReference type="Proteomes" id="UP001652627">
    <property type="component" value="Chromosome Z"/>
</dbReference>
<keyword evidence="2" id="KW-1185">Reference proteome</keyword>
<sequence length="467" mass="54022">MLSVRVHGEIPLLSQLSSQRLIQAQGRIQDATDTHGRHLDCEVALIYQQISLSSIIAKASSAVLQWPEYEKVLPLQENPWTHWRDYVAHEVFPPKFKSPEKTVKSDESMDLTSTYRQDYNPYPICQVPPCLPRENKHTYNDKVDTWTTYKGDYVLWNEPKREMIRPDDTYHPSEEKFDYRTSVQDDYLYREPVATKSRKPVNLAQKSKDPFETITNYKVDYVLHPLEKPYVHKYEKYKASEVPFDGLTTHKISYKGLAGQPAKLAKPYQAKPHHDLPFSSTTEFQEKYQTWPLPPLFTIKPAVYVPPVEKMDLHTTTQLHYTHPNGQPARMCRSLVQFKKSTEPFTSSSTVKEDYKPWQCKRTKPIIPAPDLTCPAEPTDYSTTFQTHYTPHPLSITKSCKPRWPGLRPWTPLEAKTTYTTSYTPKGTARCLASYKEPPGFVFKGTDEIGHKFFLPVFKGECSADRH</sequence>
<dbReference type="InterPro" id="IPR033336">
    <property type="entry name" value="SAXO1/2"/>
</dbReference>
<proteinExistence type="inferred from homology"/>
<gene>
    <name evidence="3" type="primary">LOC106495875</name>
</gene>
<dbReference type="Pfam" id="PF05217">
    <property type="entry name" value="SAXO1-2"/>
    <property type="match status" value="1"/>
</dbReference>
<protein>
    <submittedName>
        <fullName evidence="3">Stabilizer of axonemal microtubules 1 isoform X1</fullName>
    </submittedName>
</protein>